<keyword evidence="2" id="KW-1185">Reference proteome</keyword>
<name>A0A2T2NPM0_CORCC</name>
<protein>
    <submittedName>
        <fullName evidence="1">Uncharacterized protein</fullName>
    </submittedName>
</protein>
<reference evidence="1 2" key="1">
    <citation type="journal article" date="2018" name="Front. Microbiol.">
        <title>Genome-Wide Analysis of Corynespora cassiicola Leaf Fall Disease Putative Effectors.</title>
        <authorList>
            <person name="Lopez D."/>
            <person name="Ribeiro S."/>
            <person name="Label P."/>
            <person name="Fumanal B."/>
            <person name="Venisse J.S."/>
            <person name="Kohler A."/>
            <person name="de Oliveira R.R."/>
            <person name="Labutti K."/>
            <person name="Lipzen A."/>
            <person name="Lail K."/>
            <person name="Bauer D."/>
            <person name="Ohm R.A."/>
            <person name="Barry K.W."/>
            <person name="Spatafora J."/>
            <person name="Grigoriev I.V."/>
            <person name="Martin F.M."/>
            <person name="Pujade-Renaud V."/>
        </authorList>
    </citation>
    <scope>NUCLEOTIDE SEQUENCE [LARGE SCALE GENOMIC DNA]</scope>
    <source>
        <strain evidence="1 2">Philippines</strain>
    </source>
</reference>
<proteinExistence type="predicted"/>
<dbReference type="OrthoDB" id="3931922at2759"/>
<dbReference type="AlphaFoldDB" id="A0A2T2NPM0"/>
<evidence type="ECO:0000313" key="1">
    <source>
        <dbReference type="EMBL" id="PSN67392.1"/>
    </source>
</evidence>
<dbReference type="Proteomes" id="UP000240883">
    <property type="component" value="Unassembled WGS sequence"/>
</dbReference>
<organism evidence="1 2">
    <name type="scientific">Corynespora cassiicola Philippines</name>
    <dbReference type="NCBI Taxonomy" id="1448308"/>
    <lineage>
        <taxon>Eukaryota</taxon>
        <taxon>Fungi</taxon>
        <taxon>Dikarya</taxon>
        <taxon>Ascomycota</taxon>
        <taxon>Pezizomycotina</taxon>
        <taxon>Dothideomycetes</taxon>
        <taxon>Pleosporomycetidae</taxon>
        <taxon>Pleosporales</taxon>
        <taxon>Corynesporascaceae</taxon>
        <taxon>Corynespora</taxon>
    </lineage>
</organism>
<gene>
    <name evidence="1" type="ORF">BS50DRAFT_574089</name>
</gene>
<accession>A0A2T2NPM0</accession>
<dbReference type="EMBL" id="KZ678135">
    <property type="protein sequence ID" value="PSN67392.1"/>
    <property type="molecule type" value="Genomic_DNA"/>
</dbReference>
<evidence type="ECO:0000313" key="2">
    <source>
        <dbReference type="Proteomes" id="UP000240883"/>
    </source>
</evidence>
<sequence>MPYVWDTFETYRLTRNSLEQFLRDLHGPYDYYIQVVNGYYQFWVPQSLTQDQREDLAEKRT</sequence>